<evidence type="ECO:0000313" key="2">
    <source>
        <dbReference type="EMBL" id="KRZ75312.1"/>
    </source>
</evidence>
<feature type="region of interest" description="Disordered" evidence="1">
    <location>
        <begin position="1"/>
        <end position="82"/>
    </location>
</feature>
<feature type="compositionally biased region" description="Basic and acidic residues" evidence="1">
    <location>
        <begin position="1"/>
        <end position="10"/>
    </location>
</feature>
<dbReference type="AlphaFoldDB" id="A0A0V1MUV0"/>
<evidence type="ECO:0000313" key="3">
    <source>
        <dbReference type="Proteomes" id="UP000054843"/>
    </source>
</evidence>
<dbReference type="EMBL" id="JYDO01000040">
    <property type="protein sequence ID" value="KRZ75312.1"/>
    <property type="molecule type" value="Genomic_DNA"/>
</dbReference>
<protein>
    <submittedName>
        <fullName evidence="2">Uncharacterized protein</fullName>
    </submittedName>
</protein>
<comment type="caution">
    <text evidence="2">The sequence shown here is derived from an EMBL/GenBank/DDBJ whole genome shotgun (WGS) entry which is preliminary data.</text>
</comment>
<proteinExistence type="predicted"/>
<dbReference type="Proteomes" id="UP000054843">
    <property type="component" value="Unassembled WGS sequence"/>
</dbReference>
<feature type="compositionally biased region" description="Polar residues" evidence="1">
    <location>
        <begin position="22"/>
        <end position="35"/>
    </location>
</feature>
<dbReference type="STRING" id="268474.A0A0V1MUV0"/>
<organism evidence="2 3">
    <name type="scientific">Trichinella papuae</name>
    <dbReference type="NCBI Taxonomy" id="268474"/>
    <lineage>
        <taxon>Eukaryota</taxon>
        <taxon>Metazoa</taxon>
        <taxon>Ecdysozoa</taxon>
        <taxon>Nematoda</taxon>
        <taxon>Enoplea</taxon>
        <taxon>Dorylaimia</taxon>
        <taxon>Trichinellida</taxon>
        <taxon>Trichinellidae</taxon>
        <taxon>Trichinella</taxon>
    </lineage>
</organism>
<sequence>MLSNKHEHGQKINVDGEDSRVNPETQADPSATQRMWTRRRDRASEKEQAQSDGGRTGADPEEAEQPTPPGGSLQLYKCSKWY</sequence>
<accession>A0A0V1MUV0</accession>
<name>A0A0V1MUV0_9BILA</name>
<evidence type="ECO:0000256" key="1">
    <source>
        <dbReference type="SAM" id="MobiDB-lite"/>
    </source>
</evidence>
<reference evidence="2 3" key="1">
    <citation type="submission" date="2015-01" db="EMBL/GenBank/DDBJ databases">
        <title>Evolution of Trichinella species and genotypes.</title>
        <authorList>
            <person name="Korhonen P.K."/>
            <person name="Edoardo P."/>
            <person name="Giuseppe L.R."/>
            <person name="Gasser R.B."/>
        </authorList>
    </citation>
    <scope>NUCLEOTIDE SEQUENCE [LARGE SCALE GENOMIC DNA]</scope>
    <source>
        <strain evidence="2">ISS1980</strain>
    </source>
</reference>
<gene>
    <name evidence="2" type="ORF">T10_11349</name>
</gene>
<keyword evidence="3" id="KW-1185">Reference proteome</keyword>